<comment type="caution">
    <text evidence="2">The sequence shown here is derived from an EMBL/GenBank/DDBJ whole genome shotgun (WGS) entry which is preliminary data.</text>
</comment>
<dbReference type="OrthoDB" id="3789175at2759"/>
<dbReference type="InterPro" id="IPR036465">
    <property type="entry name" value="vWFA_dom_sf"/>
</dbReference>
<feature type="domain" description="VWFA" evidence="1">
    <location>
        <begin position="250"/>
        <end position="319"/>
    </location>
</feature>
<protein>
    <recommendedName>
        <fullName evidence="1">VWFA domain-containing protein</fullName>
    </recommendedName>
</protein>
<dbReference type="SUPFAM" id="SSF53300">
    <property type="entry name" value="vWA-like"/>
    <property type="match status" value="1"/>
</dbReference>
<sequence length="547" mass="60423">MRSALEPGHSNDPASDRFRAVLRAALKLAKAKRQQNPNAFIFVSIFGLQTSKEYPSPPAADLCGITDALLNDSGSNSSSHNLLIARTNANNMSHISKYIKTKLTCQEAQIINTHLKLHPDQVQVFVNAIPPEAEVNKLRSLTRTGGASIGTALGFAASKFIPGGTLVVDAAKSIGSAVGSTVGDSVEDSRVDRSEALALARHIQRDWLSDFTNFEPHPVSKVVEILQQLQDHEDRDRRNVLEDNNDNLFDAMRQYMYGLTPMCHTLKKALDAFRSKPEAEHRMLVLISDGNSTDGDPSTAAGDLRSDGISIATVKLTDNRSGTQQALHYKTNPLWDKGTRNLFKISTPIPGSTHPVPVLASVSWAVPSAGEIALFCTVYTVAALEEFCSMLLSARFGSADALLDIVSRMRFDDYINNEHLTIRHKPTNQGKRGICYAHAVASVMHMALLRIISRAGGIPSFNEIRDKILSKYPEIEDGQPTIEVESDLTDAEQQAFDTKVNEELHRRAEEHESIFKLKYRYPRCKDTSPLAEFRGSIRRALYPKYQG</sequence>
<evidence type="ECO:0000259" key="1">
    <source>
        <dbReference type="Pfam" id="PF00092"/>
    </source>
</evidence>
<keyword evidence="3" id="KW-1185">Reference proteome</keyword>
<dbReference type="Proteomes" id="UP000720189">
    <property type="component" value="Unassembled WGS sequence"/>
</dbReference>
<dbReference type="EMBL" id="JAGMUX010000014">
    <property type="protein sequence ID" value="KAH7240304.1"/>
    <property type="molecule type" value="Genomic_DNA"/>
</dbReference>
<gene>
    <name evidence="2" type="ORF">BKA55DRAFT_542890</name>
</gene>
<dbReference type="Pfam" id="PF00092">
    <property type="entry name" value="VWA"/>
    <property type="match status" value="1"/>
</dbReference>
<reference evidence="2" key="1">
    <citation type="journal article" date="2021" name="Nat. Commun.">
        <title>Genetic determinants of endophytism in the Arabidopsis root mycobiome.</title>
        <authorList>
            <person name="Mesny F."/>
            <person name="Miyauchi S."/>
            <person name="Thiergart T."/>
            <person name="Pickel B."/>
            <person name="Atanasova L."/>
            <person name="Karlsson M."/>
            <person name="Huettel B."/>
            <person name="Barry K.W."/>
            <person name="Haridas S."/>
            <person name="Chen C."/>
            <person name="Bauer D."/>
            <person name="Andreopoulos W."/>
            <person name="Pangilinan J."/>
            <person name="LaButti K."/>
            <person name="Riley R."/>
            <person name="Lipzen A."/>
            <person name="Clum A."/>
            <person name="Drula E."/>
            <person name="Henrissat B."/>
            <person name="Kohler A."/>
            <person name="Grigoriev I.V."/>
            <person name="Martin F.M."/>
            <person name="Hacquard S."/>
        </authorList>
    </citation>
    <scope>NUCLEOTIDE SEQUENCE</scope>
    <source>
        <strain evidence="2">MPI-CAGE-AT-0023</strain>
    </source>
</reference>
<dbReference type="RefSeq" id="XP_046046098.1">
    <property type="nucleotide sequence ID" value="XM_046190528.1"/>
</dbReference>
<accession>A0A9P9GIS4</accession>
<evidence type="ECO:0000313" key="3">
    <source>
        <dbReference type="Proteomes" id="UP000720189"/>
    </source>
</evidence>
<evidence type="ECO:0000313" key="2">
    <source>
        <dbReference type="EMBL" id="KAH7240304.1"/>
    </source>
</evidence>
<dbReference type="InterPro" id="IPR002035">
    <property type="entry name" value="VWF_A"/>
</dbReference>
<dbReference type="GeneID" id="70220482"/>
<organism evidence="2 3">
    <name type="scientific">Fusarium redolens</name>
    <dbReference type="NCBI Taxonomy" id="48865"/>
    <lineage>
        <taxon>Eukaryota</taxon>
        <taxon>Fungi</taxon>
        <taxon>Dikarya</taxon>
        <taxon>Ascomycota</taxon>
        <taxon>Pezizomycotina</taxon>
        <taxon>Sordariomycetes</taxon>
        <taxon>Hypocreomycetidae</taxon>
        <taxon>Hypocreales</taxon>
        <taxon>Nectriaceae</taxon>
        <taxon>Fusarium</taxon>
        <taxon>Fusarium redolens species complex</taxon>
    </lineage>
</organism>
<proteinExistence type="predicted"/>
<dbReference type="Gene3D" id="3.40.50.410">
    <property type="entry name" value="von Willebrand factor, type A domain"/>
    <property type="match status" value="1"/>
</dbReference>
<name>A0A9P9GIS4_FUSRE</name>
<dbReference type="AlphaFoldDB" id="A0A9P9GIS4"/>